<dbReference type="FunFam" id="3.20.20.80:FF:000001">
    <property type="entry name" value="1,4-alpha-glucan branching enzyme"/>
    <property type="match status" value="1"/>
</dbReference>
<feature type="active site" description="Proton donor" evidence="8">
    <location>
        <position position="386"/>
    </location>
</feature>
<dbReference type="SUPFAM" id="SSF51011">
    <property type="entry name" value="Glycosyl hydrolase domain"/>
    <property type="match status" value="1"/>
</dbReference>
<evidence type="ECO:0000256" key="4">
    <source>
        <dbReference type="ARBA" id="ARBA00012541"/>
    </source>
</evidence>
<evidence type="ECO:0000256" key="6">
    <source>
        <dbReference type="ARBA" id="ARBA00022679"/>
    </source>
</evidence>
<dbReference type="CDD" id="cd11321">
    <property type="entry name" value="AmyAc_bac_euk_BE"/>
    <property type="match status" value="1"/>
</dbReference>
<reference evidence="11" key="1">
    <citation type="submission" date="2016-09" db="EMBL/GenBank/DDBJ databases">
        <authorList>
            <person name="Koehorst J."/>
        </authorList>
    </citation>
    <scope>NUCLEOTIDE SEQUENCE [LARGE SCALE GENOMIC DNA]</scope>
</reference>
<dbReference type="KEGG" id="agl:PYTT_2283"/>
<proteinExistence type="inferred from homology"/>
<dbReference type="SUPFAM" id="SSF51445">
    <property type="entry name" value="(Trans)glycosidases"/>
    <property type="match status" value="1"/>
</dbReference>
<evidence type="ECO:0000256" key="2">
    <source>
        <dbReference type="ARBA" id="ARBA00002953"/>
    </source>
</evidence>
<dbReference type="PATRIC" id="fig|1679444.3.peg.630"/>
<dbReference type="InterPro" id="IPR013783">
    <property type="entry name" value="Ig-like_fold"/>
</dbReference>
<dbReference type="EMBL" id="LT629973">
    <property type="protein sequence ID" value="SEH98285.1"/>
    <property type="molecule type" value="Genomic_DNA"/>
</dbReference>
<dbReference type="RefSeq" id="WP_067775955.1">
    <property type="nucleotide sequence ID" value="NZ_LIGX01000024.1"/>
</dbReference>
<dbReference type="GO" id="GO:0043169">
    <property type="term" value="F:cation binding"/>
    <property type="evidence" value="ECO:0007669"/>
    <property type="project" value="InterPro"/>
</dbReference>
<evidence type="ECO:0000259" key="9">
    <source>
        <dbReference type="SMART" id="SM00642"/>
    </source>
</evidence>
<evidence type="ECO:0000313" key="10">
    <source>
        <dbReference type="EMBL" id="SEH98285.1"/>
    </source>
</evidence>
<keyword evidence="5" id="KW-0328">Glycosyltransferase</keyword>
<keyword evidence="6" id="KW-0808">Transferase</keyword>
<organism evidence="10 11">
    <name type="scientific">Akkermansia glycaniphila</name>
    <dbReference type="NCBI Taxonomy" id="1679444"/>
    <lineage>
        <taxon>Bacteria</taxon>
        <taxon>Pseudomonadati</taxon>
        <taxon>Verrucomicrobiota</taxon>
        <taxon>Verrucomicrobiia</taxon>
        <taxon>Verrucomicrobiales</taxon>
        <taxon>Akkermansiaceae</taxon>
        <taxon>Akkermansia</taxon>
    </lineage>
</organism>
<dbReference type="PANTHER" id="PTHR43651:SF3">
    <property type="entry name" value="1,4-ALPHA-GLUCAN-BRANCHING ENZYME"/>
    <property type="match status" value="1"/>
</dbReference>
<dbReference type="Pfam" id="PF02806">
    <property type="entry name" value="Alpha-amylase_C"/>
    <property type="match status" value="1"/>
</dbReference>
<evidence type="ECO:0000256" key="7">
    <source>
        <dbReference type="ARBA" id="ARBA00023277"/>
    </source>
</evidence>
<dbReference type="GO" id="GO:0005978">
    <property type="term" value="P:glycogen biosynthetic process"/>
    <property type="evidence" value="ECO:0007669"/>
    <property type="project" value="InterPro"/>
</dbReference>
<dbReference type="Gene3D" id="2.60.40.10">
    <property type="entry name" value="Immunoglobulins"/>
    <property type="match status" value="1"/>
</dbReference>
<evidence type="ECO:0000256" key="8">
    <source>
        <dbReference type="PIRSR" id="PIRSR000463-1"/>
    </source>
</evidence>
<dbReference type="InterPro" id="IPR004193">
    <property type="entry name" value="Glyco_hydro_13_N"/>
</dbReference>
<sequence length="672" mass="76838">MRRPPIPGLVLEDGWLQPYSREIQARMKLFDMEVKRLRQRYGSLEKCALGYRRMGFNRSASTGDWIYREWAPGARELHLIGDFNGWDRTATPLSRDSEGIWSVTLPADALHHGDRVKVHVVGSDLQAMDRIPAWIGRTVQDPATHDFCGQIWEPETPYAWEHPDFDPSHIAIPFIYEAHTGMAGEEPRLHSYREFADNVLPRIAALGYNVIQLMAVQEHPYYGSFGYHVSSFFAPSSRFGTPEDLKYLVDKAHGMGLAVLLDIVHSHAVKNMAEGLNNFDGSGGQYFRPGERGTHPDWDSCCFDYGRHEVTEFLLSNVRWWLDEFRFDGFRFDGVTSMLYYHRGHEPFSDLGSYFNTQVDQEAITYLQLASTLIQEIKPGAFAIAEDMSGMPGLCRPVDEGGMGFTHRLAMGIPDFWIKLIKEKKDEEWSMGDIWYTLTNRRYGEPNIAYCESHDQALVGDKTLAFRLMDADMYWHMDEGSQSLVIDRGIALHKMIRLISLAAGGEGWLNFMGNEFGHPEWIDFPREGNDWSYQYCRRQWSLADNGNLRYKYLKAFDKAMVAMAGEARLPAAPPARPLNLDEANQIMAFERGDLLFVFNWSGDRAIPDYEIPAPSRGEWKRILDTDAREFGGFGRLDPAVAHHTDDKQNLRLYLLPRSALVLSRTYAGGRIR</sequence>
<feature type="domain" description="Glycosyl hydrolase family 13 catalytic" evidence="9">
    <location>
        <begin position="195"/>
        <end position="549"/>
    </location>
</feature>
<dbReference type="SUPFAM" id="SSF81296">
    <property type="entry name" value="E set domains"/>
    <property type="match status" value="1"/>
</dbReference>
<evidence type="ECO:0000256" key="1">
    <source>
        <dbReference type="ARBA" id="ARBA00000826"/>
    </source>
</evidence>
<dbReference type="InterPro" id="IPR037439">
    <property type="entry name" value="Branching_enzy"/>
</dbReference>
<gene>
    <name evidence="10" type="ORF">PYTT_2283</name>
</gene>
<dbReference type="AlphaFoldDB" id="A0A1C7PFX7"/>
<keyword evidence="7" id="KW-0119">Carbohydrate metabolism</keyword>
<comment type="similarity">
    <text evidence="3">Belongs to the glycosyl hydrolase 13 family. GlgB subfamily.</text>
</comment>
<dbReference type="OrthoDB" id="9800174at2"/>
<protein>
    <recommendedName>
        <fullName evidence="4">1,4-alpha-glucan branching enzyme</fullName>
        <ecNumber evidence="4">2.4.1.18</ecNumber>
    </recommendedName>
</protein>
<dbReference type="EC" id="2.4.1.18" evidence="4"/>
<dbReference type="Gene3D" id="2.60.40.1180">
    <property type="entry name" value="Golgi alpha-mannosidase II"/>
    <property type="match status" value="1"/>
</dbReference>
<dbReference type="InterPro" id="IPR014756">
    <property type="entry name" value="Ig_E-set"/>
</dbReference>
<dbReference type="Proteomes" id="UP000176204">
    <property type="component" value="Chromosome I"/>
</dbReference>
<dbReference type="Pfam" id="PF00128">
    <property type="entry name" value="Alpha-amylase"/>
    <property type="match status" value="1"/>
</dbReference>
<name>A0A1C7PFX7_9BACT</name>
<dbReference type="PIRSF" id="PIRSF000463">
    <property type="entry name" value="GlgB"/>
    <property type="match status" value="1"/>
</dbReference>
<dbReference type="GO" id="GO:0003844">
    <property type="term" value="F:1,4-alpha-glucan branching enzyme activity"/>
    <property type="evidence" value="ECO:0007669"/>
    <property type="project" value="UniProtKB-EC"/>
</dbReference>
<dbReference type="SMART" id="SM00642">
    <property type="entry name" value="Aamy"/>
    <property type="match status" value="1"/>
</dbReference>
<dbReference type="STRING" id="1679444.PYTT_2283"/>
<evidence type="ECO:0000256" key="3">
    <source>
        <dbReference type="ARBA" id="ARBA00009000"/>
    </source>
</evidence>
<dbReference type="Gene3D" id="3.20.20.80">
    <property type="entry name" value="Glycosidases"/>
    <property type="match status" value="1"/>
</dbReference>
<accession>A0A1C7PFX7</accession>
<dbReference type="InterPro" id="IPR017853">
    <property type="entry name" value="GH"/>
</dbReference>
<dbReference type="PANTHER" id="PTHR43651">
    <property type="entry name" value="1,4-ALPHA-GLUCAN-BRANCHING ENZYME"/>
    <property type="match status" value="1"/>
</dbReference>
<dbReference type="InterPro" id="IPR013780">
    <property type="entry name" value="Glyco_hydro_b"/>
</dbReference>
<dbReference type="CDD" id="cd02854">
    <property type="entry name" value="E_set_GBE_euk_N"/>
    <property type="match status" value="1"/>
</dbReference>
<dbReference type="GO" id="GO:0005737">
    <property type="term" value="C:cytoplasm"/>
    <property type="evidence" value="ECO:0007669"/>
    <property type="project" value="TreeGrafter"/>
</dbReference>
<evidence type="ECO:0000313" key="11">
    <source>
        <dbReference type="Proteomes" id="UP000176204"/>
    </source>
</evidence>
<evidence type="ECO:0000256" key="5">
    <source>
        <dbReference type="ARBA" id="ARBA00022676"/>
    </source>
</evidence>
<keyword evidence="11" id="KW-1185">Reference proteome</keyword>
<feature type="active site" description="Nucleophile" evidence="8">
    <location>
        <position position="333"/>
    </location>
</feature>
<comment type="catalytic activity">
    <reaction evidence="1">
        <text>Transfers a segment of a (1-&gt;4)-alpha-D-glucan chain to a primary hydroxy group in a similar glucan chain.</text>
        <dbReference type="EC" id="2.4.1.18"/>
    </reaction>
</comment>
<dbReference type="InterPro" id="IPR006048">
    <property type="entry name" value="A-amylase/branching_C"/>
</dbReference>
<dbReference type="Pfam" id="PF02922">
    <property type="entry name" value="CBM_48"/>
    <property type="match status" value="1"/>
</dbReference>
<dbReference type="InterPro" id="IPR006047">
    <property type="entry name" value="GH13_cat_dom"/>
</dbReference>
<dbReference type="GO" id="GO:0004553">
    <property type="term" value="F:hydrolase activity, hydrolyzing O-glycosyl compounds"/>
    <property type="evidence" value="ECO:0007669"/>
    <property type="project" value="InterPro"/>
</dbReference>
<comment type="function">
    <text evidence="2">Catalyzes the formation of the alpha-1,6-glucosidic linkages in glycogen by scission of a 1,4-alpha-linked oligosaccharide from growing alpha-1,4-glucan chains and the subsequent attachment of the oligosaccharide to the alpha-1,6 position.</text>
</comment>